<reference evidence="2 3" key="1">
    <citation type="submission" date="2018-03" db="EMBL/GenBank/DDBJ databases">
        <title>The ancient ancestry and fast evolution of plastids.</title>
        <authorList>
            <person name="Moore K.R."/>
            <person name="Magnabosco C."/>
            <person name="Momper L."/>
            <person name="Gold D.A."/>
            <person name="Bosak T."/>
            <person name="Fournier G.P."/>
        </authorList>
    </citation>
    <scope>NUCLEOTIDE SEQUENCE [LARGE SCALE GENOMIC DNA]</scope>
    <source>
        <strain evidence="2 3">CCALA 037</strain>
    </source>
</reference>
<dbReference type="RefSeq" id="WP_106304201.1">
    <property type="nucleotide sequence ID" value="NZ_PVWO01000114.1"/>
</dbReference>
<evidence type="ECO:0000313" key="2">
    <source>
        <dbReference type="EMBL" id="PSB56663.1"/>
    </source>
</evidence>
<dbReference type="Gene3D" id="3.10.129.10">
    <property type="entry name" value="Hotdog Thioesterase"/>
    <property type="match status" value="1"/>
</dbReference>
<gene>
    <name evidence="2" type="ORF">C7B77_11140</name>
</gene>
<dbReference type="Proteomes" id="UP000238937">
    <property type="component" value="Unassembled WGS sequence"/>
</dbReference>
<dbReference type="InterPro" id="IPR029069">
    <property type="entry name" value="HotDog_dom_sf"/>
</dbReference>
<organism evidence="2 3">
    <name type="scientific">Chamaesiphon polymorphus CCALA 037</name>
    <dbReference type="NCBI Taxonomy" id="2107692"/>
    <lineage>
        <taxon>Bacteria</taxon>
        <taxon>Bacillati</taxon>
        <taxon>Cyanobacteriota</taxon>
        <taxon>Cyanophyceae</taxon>
        <taxon>Gomontiellales</taxon>
        <taxon>Chamaesiphonaceae</taxon>
        <taxon>Chamaesiphon</taxon>
    </lineage>
</organism>
<dbReference type="SUPFAM" id="SSF54637">
    <property type="entry name" value="Thioesterase/thiol ester dehydrase-isomerase"/>
    <property type="match status" value="1"/>
</dbReference>
<dbReference type="CDD" id="cd00586">
    <property type="entry name" value="4HBT"/>
    <property type="match status" value="1"/>
</dbReference>
<dbReference type="PANTHER" id="PTHR31793:SF37">
    <property type="entry name" value="ACYL-COA THIOESTER HYDROLASE YBGC"/>
    <property type="match status" value="1"/>
</dbReference>
<comment type="caution">
    <text evidence="2">The sequence shown here is derived from an EMBL/GenBank/DDBJ whole genome shotgun (WGS) entry which is preliminary data.</text>
</comment>
<accession>A0A2T1GGA4</accession>
<dbReference type="InterPro" id="IPR050563">
    <property type="entry name" value="4-hydroxybenzoyl-CoA_TE"/>
</dbReference>
<dbReference type="AlphaFoldDB" id="A0A2T1GGA4"/>
<evidence type="ECO:0000256" key="1">
    <source>
        <dbReference type="ARBA" id="ARBA00022801"/>
    </source>
</evidence>
<dbReference type="OrthoDB" id="9800856at2"/>
<sequence length="140" mass="15809">MSFCFDYTVQFRDTDAAGVVYFANIISICHVGYEASLIESGIELKTFVGNSEFAVPITHVSADFLRPLYCGDRVKVELTPHAIDSCKFEIKHQILSTDPQVADRSLVLATATTKHVVIDPQTRKRRDFPESIVRWLAQWS</sequence>
<dbReference type="Pfam" id="PF13279">
    <property type="entry name" value="4HBT_2"/>
    <property type="match status" value="1"/>
</dbReference>
<name>A0A2T1GGA4_9CYAN</name>
<keyword evidence="3" id="KW-1185">Reference proteome</keyword>
<evidence type="ECO:0000313" key="3">
    <source>
        <dbReference type="Proteomes" id="UP000238937"/>
    </source>
</evidence>
<dbReference type="EMBL" id="PVWO01000114">
    <property type="protein sequence ID" value="PSB56663.1"/>
    <property type="molecule type" value="Genomic_DNA"/>
</dbReference>
<dbReference type="GO" id="GO:0047617">
    <property type="term" value="F:fatty acyl-CoA hydrolase activity"/>
    <property type="evidence" value="ECO:0007669"/>
    <property type="project" value="TreeGrafter"/>
</dbReference>
<keyword evidence="1 2" id="KW-0378">Hydrolase</keyword>
<dbReference type="PANTHER" id="PTHR31793">
    <property type="entry name" value="4-HYDROXYBENZOYL-COA THIOESTERASE FAMILY MEMBER"/>
    <property type="match status" value="1"/>
</dbReference>
<proteinExistence type="predicted"/>
<protein>
    <submittedName>
        <fullName evidence="2">1,4-dihydroxy-2-naphthoyl-CoA hydrolase</fullName>
    </submittedName>
</protein>